<dbReference type="Pfam" id="PF19263">
    <property type="entry name" value="DUF5906"/>
    <property type="match status" value="1"/>
</dbReference>
<dbReference type="EMBL" id="JBHRSZ010000004">
    <property type="protein sequence ID" value="MFC3151502.1"/>
    <property type="molecule type" value="Genomic_DNA"/>
</dbReference>
<dbReference type="Proteomes" id="UP001595476">
    <property type="component" value="Unassembled WGS sequence"/>
</dbReference>
<accession>A0ABV7HCJ4</accession>
<dbReference type="RefSeq" id="WP_386720380.1">
    <property type="nucleotide sequence ID" value="NZ_JBHRSZ010000004.1"/>
</dbReference>
<gene>
    <name evidence="2" type="ORF">ACFOEK_10735</name>
</gene>
<dbReference type="InterPro" id="IPR045455">
    <property type="entry name" value="NrS-1_pol-like_helicase"/>
</dbReference>
<dbReference type="Pfam" id="PF08707">
    <property type="entry name" value="PriCT_2"/>
    <property type="match status" value="1"/>
</dbReference>
<dbReference type="InterPro" id="IPR014819">
    <property type="entry name" value="PriCT_2"/>
</dbReference>
<feature type="domain" description="DNA primase/polymerase bifunctional N-terminal" evidence="1">
    <location>
        <begin position="25"/>
        <end position="191"/>
    </location>
</feature>
<dbReference type="InterPro" id="IPR015330">
    <property type="entry name" value="DNA_primase/pol_bifunc_N"/>
</dbReference>
<organism evidence="2 3">
    <name type="scientific">Litoribrevibacter euphylliae</name>
    <dbReference type="NCBI Taxonomy" id="1834034"/>
    <lineage>
        <taxon>Bacteria</taxon>
        <taxon>Pseudomonadati</taxon>
        <taxon>Pseudomonadota</taxon>
        <taxon>Gammaproteobacteria</taxon>
        <taxon>Oceanospirillales</taxon>
        <taxon>Oceanospirillaceae</taxon>
        <taxon>Litoribrevibacter</taxon>
    </lineage>
</organism>
<evidence type="ECO:0000313" key="2">
    <source>
        <dbReference type="EMBL" id="MFC3151502.1"/>
    </source>
</evidence>
<keyword evidence="3" id="KW-1185">Reference proteome</keyword>
<reference evidence="3" key="1">
    <citation type="journal article" date="2019" name="Int. J. Syst. Evol. Microbiol.">
        <title>The Global Catalogue of Microorganisms (GCM) 10K type strain sequencing project: providing services to taxonomists for standard genome sequencing and annotation.</title>
        <authorList>
            <consortium name="The Broad Institute Genomics Platform"/>
            <consortium name="The Broad Institute Genome Sequencing Center for Infectious Disease"/>
            <person name="Wu L."/>
            <person name="Ma J."/>
        </authorList>
    </citation>
    <scope>NUCLEOTIDE SEQUENCE [LARGE SCALE GENOMIC DNA]</scope>
    <source>
        <strain evidence="3">KCTC 52438</strain>
    </source>
</reference>
<protein>
    <submittedName>
        <fullName evidence="2">Bifunctional DNA primase/polymerase</fullName>
    </submittedName>
</protein>
<sequence>MRITKQFIDEIDDAADLKWKIYLAAKYYAEQGFTMIPLAKNGKKPLLDSWQTSGMSSPATVEKNFHPYKGKYSGYNLGLLMGKVGGLCCVDQDLPKPHRNIHEDGRETWAKLMQENGAVVTAEQKTPSGGVHTLFRRTDNVPNTKIGKSIDLKSGTDNDFSSYVVVYPSVVDDTQYRWIKPSRIADAPEWLASASNKATTVETVPDYIDLSKSRGSSLVGTDDEYGENDKYGAEQAEQILALISPENAEDSEWINIAMSLKSNPNIDEADAYRLFDEWSAKDNSLCKEGKPRYKPDELAKRWASIDAEGNINEFWLVSYAKNEVEAAGEKFPWGIIKGNTLVTGDEVIDRYNGSFCVVRQGSDTLVAQYTEKPAMGRDKIELFNLTQFKQLCATDSYEIRGRTFHNSEVWFHDQRRREANGGLVFKPEIHEVFFSRDGYDYVNLWEGYPVEPKQGDWSIFKEHVENIFGEISEWALDWFADIFQNPADLKGTSLVVKSREGVGKGSIVKVFQKLFGRHYKHMHSYEQLTEKHNDWRKNAMLVVGDEVTFGGNKKTAGILKGMVSDPSFMLREMNRGAVPWDNYMRLFLFSNEDWVIPAGTDSRRWAVVEPDIKPEMDRTYYNRYHAFINTEDGIAAILHGLLNRKITHDLRTVPVTEALQEERSKYKNDRNTIVDFLSVAIANGNLDELVPVDEIRVTESGDTFIRRGGMFKAFEEYCEEKGGAPFGWRKFDKEIGVQGASKLGLPIKNKVKSHCGDETKRQWVKLAPRAEMMKWLQDASGRGEHLRGCIAEGDNAPWLVDAMFFNGLPDEVKEKIDESVLVAG</sequence>
<evidence type="ECO:0000259" key="1">
    <source>
        <dbReference type="SMART" id="SM00943"/>
    </source>
</evidence>
<evidence type="ECO:0000313" key="3">
    <source>
        <dbReference type="Proteomes" id="UP001595476"/>
    </source>
</evidence>
<dbReference type="SUPFAM" id="SSF56747">
    <property type="entry name" value="Prim-pol domain"/>
    <property type="match status" value="1"/>
</dbReference>
<proteinExistence type="predicted"/>
<comment type="caution">
    <text evidence="2">The sequence shown here is derived from an EMBL/GenBank/DDBJ whole genome shotgun (WGS) entry which is preliminary data.</text>
</comment>
<dbReference type="Pfam" id="PF09250">
    <property type="entry name" value="Prim-Pol"/>
    <property type="match status" value="1"/>
</dbReference>
<dbReference type="Gene3D" id="3.30.720.160">
    <property type="entry name" value="Bifunctional DNA primase/polymerase, N-terminal"/>
    <property type="match status" value="1"/>
</dbReference>
<dbReference type="SMART" id="SM00943">
    <property type="entry name" value="Prim-Pol"/>
    <property type="match status" value="1"/>
</dbReference>
<name>A0ABV7HCJ4_9GAMM</name>